<dbReference type="VEuPathDB" id="FungiDB:ASPWEDRAFT_177935"/>
<dbReference type="OrthoDB" id="4436899at2759"/>
<evidence type="ECO:0000313" key="2">
    <source>
        <dbReference type="EMBL" id="OJJ40024.1"/>
    </source>
</evidence>
<protein>
    <submittedName>
        <fullName evidence="2">Uncharacterized protein</fullName>
    </submittedName>
</protein>
<feature type="compositionally biased region" description="Basic and acidic residues" evidence="1">
    <location>
        <begin position="227"/>
        <end position="251"/>
    </location>
</feature>
<keyword evidence="3" id="KW-1185">Reference proteome</keyword>
<gene>
    <name evidence="2" type="ORF">ASPWEDRAFT_177935</name>
</gene>
<feature type="region of interest" description="Disordered" evidence="1">
    <location>
        <begin position="227"/>
        <end position="255"/>
    </location>
</feature>
<dbReference type="GeneID" id="63747595"/>
<dbReference type="STRING" id="1073089.A0A1L9RYS5"/>
<evidence type="ECO:0000256" key="1">
    <source>
        <dbReference type="SAM" id="MobiDB-lite"/>
    </source>
</evidence>
<name>A0A1L9RYS5_ASPWE</name>
<dbReference type="EMBL" id="KV878209">
    <property type="protein sequence ID" value="OJJ40024.1"/>
    <property type="molecule type" value="Genomic_DNA"/>
</dbReference>
<accession>A0A1L9RYS5</accession>
<reference evidence="3" key="1">
    <citation type="journal article" date="2017" name="Genome Biol.">
        <title>Comparative genomics reveals high biological diversity and specific adaptations in the industrially and medically important fungal genus Aspergillus.</title>
        <authorList>
            <person name="de Vries R.P."/>
            <person name="Riley R."/>
            <person name="Wiebenga A."/>
            <person name="Aguilar-Osorio G."/>
            <person name="Amillis S."/>
            <person name="Uchima C.A."/>
            <person name="Anderluh G."/>
            <person name="Asadollahi M."/>
            <person name="Askin M."/>
            <person name="Barry K."/>
            <person name="Battaglia E."/>
            <person name="Bayram O."/>
            <person name="Benocci T."/>
            <person name="Braus-Stromeyer S.A."/>
            <person name="Caldana C."/>
            <person name="Canovas D."/>
            <person name="Cerqueira G.C."/>
            <person name="Chen F."/>
            <person name="Chen W."/>
            <person name="Choi C."/>
            <person name="Clum A."/>
            <person name="Dos Santos R.A."/>
            <person name="Damasio A.R."/>
            <person name="Diallinas G."/>
            <person name="Emri T."/>
            <person name="Fekete E."/>
            <person name="Flipphi M."/>
            <person name="Freyberg S."/>
            <person name="Gallo A."/>
            <person name="Gournas C."/>
            <person name="Habgood R."/>
            <person name="Hainaut M."/>
            <person name="Harispe M.L."/>
            <person name="Henrissat B."/>
            <person name="Hilden K.S."/>
            <person name="Hope R."/>
            <person name="Hossain A."/>
            <person name="Karabika E."/>
            <person name="Karaffa L."/>
            <person name="Karanyi Z."/>
            <person name="Krasevec N."/>
            <person name="Kuo A."/>
            <person name="Kusch H."/>
            <person name="LaButti K."/>
            <person name="Lagendijk E.L."/>
            <person name="Lapidus A."/>
            <person name="Levasseur A."/>
            <person name="Lindquist E."/>
            <person name="Lipzen A."/>
            <person name="Logrieco A.F."/>
            <person name="MacCabe A."/>
            <person name="Maekelae M.R."/>
            <person name="Malavazi I."/>
            <person name="Melin P."/>
            <person name="Meyer V."/>
            <person name="Mielnichuk N."/>
            <person name="Miskei M."/>
            <person name="Molnar A.P."/>
            <person name="Mule G."/>
            <person name="Ngan C.Y."/>
            <person name="Orejas M."/>
            <person name="Orosz E."/>
            <person name="Ouedraogo J.P."/>
            <person name="Overkamp K.M."/>
            <person name="Park H.-S."/>
            <person name="Perrone G."/>
            <person name="Piumi F."/>
            <person name="Punt P.J."/>
            <person name="Ram A.F."/>
            <person name="Ramon A."/>
            <person name="Rauscher S."/>
            <person name="Record E."/>
            <person name="Riano-Pachon D.M."/>
            <person name="Robert V."/>
            <person name="Roehrig J."/>
            <person name="Ruller R."/>
            <person name="Salamov A."/>
            <person name="Salih N.S."/>
            <person name="Samson R.A."/>
            <person name="Sandor E."/>
            <person name="Sanguinetti M."/>
            <person name="Schuetze T."/>
            <person name="Sepcic K."/>
            <person name="Shelest E."/>
            <person name="Sherlock G."/>
            <person name="Sophianopoulou V."/>
            <person name="Squina F.M."/>
            <person name="Sun H."/>
            <person name="Susca A."/>
            <person name="Todd R.B."/>
            <person name="Tsang A."/>
            <person name="Unkles S.E."/>
            <person name="van de Wiele N."/>
            <person name="van Rossen-Uffink D."/>
            <person name="Oliveira J.V."/>
            <person name="Vesth T.C."/>
            <person name="Visser J."/>
            <person name="Yu J.-H."/>
            <person name="Zhou M."/>
            <person name="Andersen M.R."/>
            <person name="Archer D.B."/>
            <person name="Baker S.E."/>
            <person name="Benoit I."/>
            <person name="Brakhage A.A."/>
            <person name="Braus G.H."/>
            <person name="Fischer R."/>
            <person name="Frisvad J.C."/>
            <person name="Goldman G.H."/>
            <person name="Houbraken J."/>
            <person name="Oakley B."/>
            <person name="Pocsi I."/>
            <person name="Scazzocchio C."/>
            <person name="Seiboth B."/>
            <person name="vanKuyk P.A."/>
            <person name="Wortman J."/>
            <person name="Dyer P.S."/>
            <person name="Grigoriev I.V."/>
        </authorList>
    </citation>
    <scope>NUCLEOTIDE SEQUENCE [LARGE SCALE GENOMIC DNA]</scope>
    <source>
        <strain evidence="3">DTO 134E9</strain>
    </source>
</reference>
<organism evidence="2 3">
    <name type="scientific">Aspergillus wentii DTO 134E9</name>
    <dbReference type="NCBI Taxonomy" id="1073089"/>
    <lineage>
        <taxon>Eukaryota</taxon>
        <taxon>Fungi</taxon>
        <taxon>Dikarya</taxon>
        <taxon>Ascomycota</taxon>
        <taxon>Pezizomycotina</taxon>
        <taxon>Eurotiomycetes</taxon>
        <taxon>Eurotiomycetidae</taxon>
        <taxon>Eurotiales</taxon>
        <taxon>Aspergillaceae</taxon>
        <taxon>Aspergillus</taxon>
        <taxon>Aspergillus subgen. Cremei</taxon>
    </lineage>
</organism>
<proteinExistence type="predicted"/>
<dbReference type="AlphaFoldDB" id="A0A1L9RYS5"/>
<dbReference type="Proteomes" id="UP000184383">
    <property type="component" value="Unassembled WGS sequence"/>
</dbReference>
<dbReference type="RefSeq" id="XP_040693700.1">
    <property type="nucleotide sequence ID" value="XM_040831747.1"/>
</dbReference>
<evidence type="ECO:0000313" key="3">
    <source>
        <dbReference type="Proteomes" id="UP000184383"/>
    </source>
</evidence>
<sequence length="267" mass="30881">MGIELTRLDLQSSMDYFQPISLQTLEGHPLRPWSTRAGDGDVPDSVKIREYDQSIVERISKSSPLTERIAWTPHACVHRITSIFDEHLNHLARMNIPPETGYSLNDLTKWACISEPHNLADIYVCPPGFQRTKHPTLENDQDSLRRHELGHVLLAMWLRLEGENFQDPQEFPTLMVSLMPPQHGRILQAHIKDNKLVVACSNVYSFEKHEHAPFELFCRWLQADPVKPESEPKIECKEESPVKAERDEKRLNGVPLHSDYEVKRIKR</sequence>